<evidence type="ECO:0000313" key="3">
    <source>
        <dbReference type="Proteomes" id="UP001610432"/>
    </source>
</evidence>
<dbReference type="EMBL" id="JBFXLQ010000026">
    <property type="protein sequence ID" value="KAL2866210.1"/>
    <property type="molecule type" value="Genomic_DNA"/>
</dbReference>
<dbReference type="Gene3D" id="3.90.1200.10">
    <property type="match status" value="1"/>
</dbReference>
<dbReference type="InterPro" id="IPR051678">
    <property type="entry name" value="AGP_Transferase"/>
</dbReference>
<organism evidence="2 3">
    <name type="scientific">Aspergillus lucknowensis</name>
    <dbReference type="NCBI Taxonomy" id="176173"/>
    <lineage>
        <taxon>Eukaryota</taxon>
        <taxon>Fungi</taxon>
        <taxon>Dikarya</taxon>
        <taxon>Ascomycota</taxon>
        <taxon>Pezizomycotina</taxon>
        <taxon>Eurotiomycetes</taxon>
        <taxon>Eurotiomycetidae</taxon>
        <taxon>Eurotiales</taxon>
        <taxon>Aspergillaceae</taxon>
        <taxon>Aspergillus</taxon>
        <taxon>Aspergillus subgen. Nidulantes</taxon>
    </lineage>
</organism>
<dbReference type="InterPro" id="IPR002575">
    <property type="entry name" value="Aminoglycoside_PTrfase"/>
</dbReference>
<reference evidence="2 3" key="1">
    <citation type="submission" date="2024-07" db="EMBL/GenBank/DDBJ databases">
        <title>Section-level genome sequencing and comparative genomics of Aspergillus sections Usti and Cavernicolus.</title>
        <authorList>
            <consortium name="Lawrence Berkeley National Laboratory"/>
            <person name="Nybo J.L."/>
            <person name="Vesth T.C."/>
            <person name="Theobald S."/>
            <person name="Frisvad J.C."/>
            <person name="Larsen T.O."/>
            <person name="Kjaerboelling I."/>
            <person name="Rothschild-Mancinelli K."/>
            <person name="Lyhne E.K."/>
            <person name="Kogle M.E."/>
            <person name="Barry K."/>
            <person name="Clum A."/>
            <person name="Na H."/>
            <person name="Ledsgaard L."/>
            <person name="Lin J."/>
            <person name="Lipzen A."/>
            <person name="Kuo A."/>
            <person name="Riley R."/>
            <person name="Mondo S."/>
            <person name="Labutti K."/>
            <person name="Haridas S."/>
            <person name="Pangalinan J."/>
            <person name="Salamov A.A."/>
            <person name="Simmons B.A."/>
            <person name="Magnuson J.K."/>
            <person name="Chen J."/>
            <person name="Drula E."/>
            <person name="Henrissat B."/>
            <person name="Wiebenga A."/>
            <person name="Lubbers R.J."/>
            <person name="Gomes A.C."/>
            <person name="Macurrencykelacurrency M.R."/>
            <person name="Stajich J."/>
            <person name="Grigoriev I.V."/>
            <person name="Mortensen U.H."/>
            <person name="De Vries R.P."/>
            <person name="Baker S.E."/>
            <person name="Andersen M.R."/>
        </authorList>
    </citation>
    <scope>NUCLEOTIDE SEQUENCE [LARGE SCALE GENOMIC DNA]</scope>
    <source>
        <strain evidence="2 3">CBS 449.75</strain>
    </source>
</reference>
<sequence>MSKTDEGPIRLTPSLLPRSPNFDVTESSFFRKYRELPSPEGVEAQAKAQHLAGVNPDPRRGFSIAGPHYRPPPVLFEDTGLLVKWGSGIRVSEGLTLYAIYQLLSDQVPVPEVYGWRTEGKKVYIYMHYIKGQNMEKPWDSLEPDDHVKISSELRKIWDSIRSLEQDPADPFVGNIAREPLYDRAFATSYVHEAGPFATALDFHNWFTFLPRKPMSDPYSVPIEPFRHDLPDDCPVKFTHGDLHRSNILISNHRPYRVLAIVDWEQSGWLPAYWEDRKAHYTVWREEEWSTMYLPIILDQYNSTWDPWDYYTVSMGC</sequence>
<dbReference type="PANTHER" id="PTHR21310:SF54">
    <property type="entry name" value="AMINOGLYCOSIDE PHOSPHOTRANSFERASE DOMAIN-CONTAINING PROTEIN"/>
    <property type="match status" value="1"/>
</dbReference>
<evidence type="ECO:0000259" key="1">
    <source>
        <dbReference type="Pfam" id="PF01636"/>
    </source>
</evidence>
<dbReference type="Proteomes" id="UP001610432">
    <property type="component" value="Unassembled WGS sequence"/>
</dbReference>
<dbReference type="SUPFAM" id="SSF56112">
    <property type="entry name" value="Protein kinase-like (PK-like)"/>
    <property type="match status" value="1"/>
</dbReference>
<dbReference type="InterPro" id="IPR011009">
    <property type="entry name" value="Kinase-like_dom_sf"/>
</dbReference>
<dbReference type="GeneID" id="98144431"/>
<accession>A0ABR4LNT6</accession>
<keyword evidence="3" id="KW-1185">Reference proteome</keyword>
<dbReference type="Pfam" id="PF01636">
    <property type="entry name" value="APH"/>
    <property type="match status" value="1"/>
</dbReference>
<proteinExistence type="predicted"/>
<evidence type="ECO:0000313" key="2">
    <source>
        <dbReference type="EMBL" id="KAL2866210.1"/>
    </source>
</evidence>
<dbReference type="PANTHER" id="PTHR21310">
    <property type="entry name" value="AMINOGLYCOSIDE PHOSPHOTRANSFERASE-RELATED-RELATED"/>
    <property type="match status" value="1"/>
</dbReference>
<name>A0ABR4LNT6_9EURO</name>
<gene>
    <name evidence="2" type="ORF">BJX67DRAFT_355977</name>
</gene>
<protein>
    <submittedName>
        <fullName evidence="2">Kinase-like domain-containing protein</fullName>
    </submittedName>
</protein>
<feature type="domain" description="Aminoglycoside phosphotransferase" evidence="1">
    <location>
        <begin position="99"/>
        <end position="307"/>
    </location>
</feature>
<dbReference type="RefSeq" id="XP_070885189.1">
    <property type="nucleotide sequence ID" value="XM_071029359.1"/>
</dbReference>
<comment type="caution">
    <text evidence="2">The sequence shown here is derived from an EMBL/GenBank/DDBJ whole genome shotgun (WGS) entry which is preliminary data.</text>
</comment>